<feature type="domain" description="UbiC transcription regulator-associated" evidence="2">
    <location>
        <begin position="20"/>
        <end position="139"/>
    </location>
</feature>
<name>A0A8J3YUV9_9ACTN</name>
<sequence>MRHGHLRDQRIATEPPSPFARDAASSARVGTWQHESAHGEADADTARRLGIGPGEPVMVTRYVFHSDGEPIQISYSREPLAVTGGTSVEWPEDGPAPDEVRDLRLPPRSPMMFVIARTYYADGVAVETADIVVPSDRYELVYRTPVR</sequence>
<feature type="compositionally biased region" description="Basic and acidic residues" evidence="1">
    <location>
        <begin position="1"/>
        <end position="11"/>
    </location>
</feature>
<dbReference type="Gene3D" id="3.40.1410.10">
    <property type="entry name" value="Chorismate lyase-like"/>
    <property type="match status" value="2"/>
</dbReference>
<gene>
    <name evidence="3" type="ORF">Val02_88620</name>
</gene>
<dbReference type="SMART" id="SM00866">
    <property type="entry name" value="UTRA"/>
    <property type="match status" value="1"/>
</dbReference>
<dbReference type="GO" id="GO:0006355">
    <property type="term" value="P:regulation of DNA-templated transcription"/>
    <property type="evidence" value="ECO:0007669"/>
    <property type="project" value="InterPro"/>
</dbReference>
<dbReference type="SUPFAM" id="SSF64288">
    <property type="entry name" value="Chorismate lyase-like"/>
    <property type="match status" value="1"/>
</dbReference>
<dbReference type="Proteomes" id="UP000619260">
    <property type="component" value="Unassembled WGS sequence"/>
</dbReference>
<dbReference type="InterPro" id="IPR028978">
    <property type="entry name" value="Chorismate_lyase_/UTRA_dom_sf"/>
</dbReference>
<comment type="caution">
    <text evidence="3">The sequence shown here is derived from an EMBL/GenBank/DDBJ whole genome shotgun (WGS) entry which is preliminary data.</text>
</comment>
<proteinExistence type="predicted"/>
<keyword evidence="4" id="KW-1185">Reference proteome</keyword>
<accession>A0A8J3YUV9</accession>
<evidence type="ECO:0000256" key="1">
    <source>
        <dbReference type="SAM" id="MobiDB-lite"/>
    </source>
</evidence>
<evidence type="ECO:0000313" key="3">
    <source>
        <dbReference type="EMBL" id="GIJ51976.1"/>
    </source>
</evidence>
<dbReference type="GO" id="GO:0003677">
    <property type="term" value="F:DNA binding"/>
    <property type="evidence" value="ECO:0007669"/>
    <property type="project" value="InterPro"/>
</dbReference>
<reference evidence="3" key="1">
    <citation type="submission" date="2021-01" db="EMBL/GenBank/DDBJ databases">
        <title>Whole genome shotgun sequence of Virgisporangium aliadipatigenens NBRC 105644.</title>
        <authorList>
            <person name="Komaki H."/>
            <person name="Tamura T."/>
        </authorList>
    </citation>
    <scope>NUCLEOTIDE SEQUENCE</scope>
    <source>
        <strain evidence="3">NBRC 105644</strain>
    </source>
</reference>
<feature type="compositionally biased region" description="Basic and acidic residues" evidence="1">
    <location>
        <begin position="35"/>
        <end position="47"/>
    </location>
</feature>
<dbReference type="AlphaFoldDB" id="A0A8J3YUV9"/>
<organism evidence="3 4">
    <name type="scientific">Virgisporangium aliadipatigenens</name>
    <dbReference type="NCBI Taxonomy" id="741659"/>
    <lineage>
        <taxon>Bacteria</taxon>
        <taxon>Bacillati</taxon>
        <taxon>Actinomycetota</taxon>
        <taxon>Actinomycetes</taxon>
        <taxon>Micromonosporales</taxon>
        <taxon>Micromonosporaceae</taxon>
        <taxon>Virgisporangium</taxon>
    </lineage>
</organism>
<dbReference type="InterPro" id="IPR011663">
    <property type="entry name" value="UTRA"/>
</dbReference>
<dbReference type="EMBL" id="BOPF01000060">
    <property type="protein sequence ID" value="GIJ51976.1"/>
    <property type="molecule type" value="Genomic_DNA"/>
</dbReference>
<evidence type="ECO:0000259" key="2">
    <source>
        <dbReference type="SMART" id="SM00866"/>
    </source>
</evidence>
<evidence type="ECO:0000313" key="4">
    <source>
        <dbReference type="Proteomes" id="UP000619260"/>
    </source>
</evidence>
<feature type="region of interest" description="Disordered" evidence="1">
    <location>
        <begin position="1"/>
        <end position="49"/>
    </location>
</feature>
<protein>
    <recommendedName>
        <fullName evidence="2">UbiC transcription regulator-associated domain-containing protein</fullName>
    </recommendedName>
</protein>